<evidence type="ECO:0000256" key="1">
    <source>
        <dbReference type="ARBA" id="ARBA00023054"/>
    </source>
</evidence>
<feature type="compositionally biased region" description="Polar residues" evidence="3">
    <location>
        <begin position="776"/>
        <end position="794"/>
    </location>
</feature>
<comment type="caution">
    <text evidence="5">The sequence shown here is derived from an EMBL/GenBank/DDBJ whole genome shotgun (WGS) entry which is preliminary data.</text>
</comment>
<feature type="compositionally biased region" description="Basic and acidic residues" evidence="3">
    <location>
        <begin position="762"/>
        <end position="775"/>
    </location>
</feature>
<feature type="compositionally biased region" description="Low complexity" evidence="3">
    <location>
        <begin position="43"/>
        <end position="53"/>
    </location>
</feature>
<feature type="region of interest" description="Disordered" evidence="3">
    <location>
        <begin position="504"/>
        <end position="590"/>
    </location>
</feature>
<feature type="coiled-coil region" evidence="2">
    <location>
        <begin position="621"/>
        <end position="687"/>
    </location>
</feature>
<dbReference type="GeneID" id="94426080"/>
<evidence type="ECO:0000256" key="3">
    <source>
        <dbReference type="SAM" id="MobiDB-lite"/>
    </source>
</evidence>
<keyword evidence="1 2" id="KW-0175">Coiled coil</keyword>
<name>A0A2C6KHH6_9APIC</name>
<dbReference type="InterPro" id="IPR000237">
    <property type="entry name" value="GRIP_dom"/>
</dbReference>
<dbReference type="RefSeq" id="XP_067925166.1">
    <property type="nucleotide sequence ID" value="XM_068062869.1"/>
</dbReference>
<dbReference type="SMART" id="SM00755">
    <property type="entry name" value="Grip"/>
    <property type="match status" value="1"/>
</dbReference>
<feature type="region of interest" description="Disordered" evidence="3">
    <location>
        <begin position="1"/>
        <end position="73"/>
    </location>
</feature>
<organism evidence="5 6">
    <name type="scientific">Cystoisospora suis</name>
    <dbReference type="NCBI Taxonomy" id="483139"/>
    <lineage>
        <taxon>Eukaryota</taxon>
        <taxon>Sar</taxon>
        <taxon>Alveolata</taxon>
        <taxon>Apicomplexa</taxon>
        <taxon>Conoidasida</taxon>
        <taxon>Coccidia</taxon>
        <taxon>Eucoccidiorida</taxon>
        <taxon>Eimeriorina</taxon>
        <taxon>Sarcocystidae</taxon>
        <taxon>Cystoisospora</taxon>
    </lineage>
</organism>
<reference evidence="5 6" key="1">
    <citation type="journal article" date="2017" name="Int. J. Parasitol.">
        <title>The genome of the protozoan parasite Cystoisospora suis and a reverse vaccinology approach to identify vaccine candidates.</title>
        <authorList>
            <person name="Palmieri N."/>
            <person name="Shrestha A."/>
            <person name="Ruttkowski B."/>
            <person name="Beck T."/>
            <person name="Vogl C."/>
            <person name="Tomley F."/>
            <person name="Blake D.P."/>
            <person name="Joachim A."/>
        </authorList>
    </citation>
    <scope>NUCLEOTIDE SEQUENCE [LARGE SCALE GENOMIC DNA]</scope>
    <source>
        <strain evidence="5 6">Wien I</strain>
    </source>
</reference>
<dbReference type="Proteomes" id="UP000221165">
    <property type="component" value="Unassembled WGS sequence"/>
</dbReference>
<proteinExistence type="predicted"/>
<gene>
    <name evidence="5" type="ORF">CSUI_002670</name>
</gene>
<dbReference type="Gene3D" id="1.10.220.60">
    <property type="entry name" value="GRIP domain"/>
    <property type="match status" value="1"/>
</dbReference>
<dbReference type="PANTHER" id="PTHR23160">
    <property type="entry name" value="SYNAPTONEMAL COMPLEX PROTEIN-RELATED"/>
    <property type="match status" value="1"/>
</dbReference>
<feature type="domain" description="GRIP" evidence="4">
    <location>
        <begin position="812"/>
        <end position="865"/>
    </location>
</feature>
<protein>
    <submittedName>
        <fullName evidence="5">Grip domain protein</fullName>
    </submittedName>
</protein>
<feature type="compositionally biased region" description="Basic and acidic residues" evidence="3">
    <location>
        <begin position="575"/>
        <end position="590"/>
    </location>
</feature>
<feature type="region of interest" description="Disordered" evidence="3">
    <location>
        <begin position="762"/>
        <end position="813"/>
    </location>
</feature>
<dbReference type="AlphaFoldDB" id="A0A2C6KHH6"/>
<accession>A0A2C6KHH6</accession>
<feature type="compositionally biased region" description="Pro residues" evidence="3">
    <location>
        <begin position="24"/>
        <end position="35"/>
    </location>
</feature>
<feature type="compositionally biased region" description="Basic and acidic residues" evidence="3">
    <location>
        <begin position="142"/>
        <end position="157"/>
    </location>
</feature>
<sequence length="888" mass="96212">MAPPAIHTSTSSFSGVTPNLSPSRPSPPPPAPPPSSFRFVLPSSSTSQSQQQSRGFSALQNPTASSAAAAASASLSASAAAASSFFSTLTSTLAAGTFPPPMNKGRPSAGSNAGGNLSESDVSGGRRGSSSGTSSGVSRGYVDSKDDVGHQQHDSDGFPHFPSSGSLGDFVEDDDISTVDTAVTHRGGGGGPTAELQKRLRRRERELRAAVNRLRFLEESSITQETERYQERQLLADVLKQNHLLPERKPPRKSLLSKRTGDEGGEASRDHSMNREESFEEGGREDNDEASSSSAEEACDGVILTADEALVGIQKLANLLRQLEEENRVLFLFAQMVFPTYSSFAQSNTYSHRQHVRRPQLDFEELRTRWLELEEDRSVATVQAQQAALAHARQLEVQTVEQQKKIEDLTSSVAELRAQLGKVTKEKALLLVNHMQQRTAGSNTGKSGVSTEDGRSDILAEARLRGCPQCAAVAAAAAKAVEAAASAAMASASDKGDVCHIEGANDITQTDTSLHSTKERKEHEGEVNVEKTEDKMTRVHVACQVNADKSVGEEEGSLLKSEPDDSRKSSVGRSSKGESGIDDREKSGRKEDAINDCGVCTTNDDTHEEICSEKVSNKSIVEERLNQKAEFDKEVERLTNELNEAREALQRHREQARELLGQKDEALKRVQQKLIQVQQRRKAADQIELDLRNLADGGSNTVASLGLMSDRLAGGFSDNANSMDSGVLVQQMALRHTQALAEVQDQLQQAREEALRAQQEAERLRSKLQEQRSEQQKTVSRQSSCGSLPSNTSSVRKDRSVESATPGHHHGEDGIIRDAEYLRNVLIRYVQYQRAGNEKAARSLLPVLATVLKMNEEEKKIMLSAGSGDSSATGGIYAAVAQQLGLQL</sequence>
<evidence type="ECO:0000313" key="5">
    <source>
        <dbReference type="EMBL" id="PHJ23491.1"/>
    </source>
</evidence>
<dbReference type="PROSITE" id="PS50913">
    <property type="entry name" value="GRIP"/>
    <property type="match status" value="1"/>
</dbReference>
<evidence type="ECO:0000256" key="2">
    <source>
        <dbReference type="SAM" id="Coils"/>
    </source>
</evidence>
<feature type="region of interest" description="Disordered" evidence="3">
    <location>
        <begin position="93"/>
        <end position="198"/>
    </location>
</feature>
<evidence type="ECO:0000259" key="4">
    <source>
        <dbReference type="PROSITE" id="PS50913"/>
    </source>
</evidence>
<dbReference type="EMBL" id="MIGC01001099">
    <property type="protein sequence ID" value="PHJ23491.1"/>
    <property type="molecule type" value="Genomic_DNA"/>
</dbReference>
<feature type="region of interest" description="Disordered" evidence="3">
    <location>
        <begin position="242"/>
        <end position="297"/>
    </location>
</feature>
<keyword evidence="6" id="KW-1185">Reference proteome</keyword>
<feature type="compositionally biased region" description="Polar residues" evidence="3">
    <location>
        <begin position="7"/>
        <end position="20"/>
    </location>
</feature>
<feature type="compositionally biased region" description="Basic and acidic residues" evidence="3">
    <location>
        <begin position="259"/>
        <end position="285"/>
    </location>
</feature>
<dbReference type="Pfam" id="PF01465">
    <property type="entry name" value="GRIP"/>
    <property type="match status" value="1"/>
</dbReference>
<evidence type="ECO:0000313" key="6">
    <source>
        <dbReference type="Proteomes" id="UP000221165"/>
    </source>
</evidence>
<feature type="compositionally biased region" description="Low complexity" evidence="3">
    <location>
        <begin position="63"/>
        <end position="73"/>
    </location>
</feature>
<dbReference type="PANTHER" id="PTHR23160:SF19">
    <property type="entry name" value="MYOSIN HEAVY CHAIN-RELATED PROTEIN"/>
    <property type="match status" value="1"/>
</dbReference>
<dbReference type="VEuPathDB" id="ToxoDB:CSUI_002670"/>
<feature type="compositionally biased region" description="Low complexity" evidence="3">
    <location>
        <begin position="118"/>
        <end position="141"/>
    </location>
</feature>
<feature type="coiled-coil region" evidence="2">
    <location>
        <begin position="392"/>
        <end position="426"/>
    </location>
</feature>
<feature type="compositionally biased region" description="Polar residues" evidence="3">
    <location>
        <begin position="506"/>
        <end position="515"/>
    </location>
</feature>
<dbReference type="OrthoDB" id="333045at2759"/>
<feature type="compositionally biased region" description="Basic and acidic residues" evidence="3">
    <location>
        <begin position="516"/>
        <end position="537"/>
    </location>
</feature>